<dbReference type="InterPro" id="IPR010997">
    <property type="entry name" value="HRDC-like_sf"/>
</dbReference>
<feature type="region of interest" description="Disordered" evidence="1">
    <location>
        <begin position="388"/>
        <end position="452"/>
    </location>
</feature>
<dbReference type="GO" id="GO:0000166">
    <property type="term" value="F:nucleotide binding"/>
    <property type="evidence" value="ECO:0007669"/>
    <property type="project" value="InterPro"/>
</dbReference>
<dbReference type="Proteomes" id="UP000271974">
    <property type="component" value="Unassembled WGS sequence"/>
</dbReference>
<reference evidence="2 3" key="1">
    <citation type="submission" date="2019-01" db="EMBL/GenBank/DDBJ databases">
        <title>A draft genome assembly of the solar-powered sea slug Elysia chlorotica.</title>
        <authorList>
            <person name="Cai H."/>
            <person name="Li Q."/>
            <person name="Fang X."/>
            <person name="Li J."/>
            <person name="Curtis N.E."/>
            <person name="Altenburger A."/>
            <person name="Shibata T."/>
            <person name="Feng M."/>
            <person name="Maeda T."/>
            <person name="Schwartz J.A."/>
            <person name="Shigenobu S."/>
            <person name="Lundholm N."/>
            <person name="Nishiyama T."/>
            <person name="Yang H."/>
            <person name="Hasebe M."/>
            <person name="Li S."/>
            <person name="Pierce S.K."/>
            <person name="Wang J."/>
        </authorList>
    </citation>
    <scope>NUCLEOTIDE SEQUENCE [LARGE SCALE GENOMIC DNA]</scope>
    <source>
        <strain evidence="2">EC2010</strain>
        <tissue evidence="2">Whole organism of an adult</tissue>
    </source>
</reference>
<sequence length="452" mass="49495">MLLQIAEILPRERQGVLACCNPIPPLVRQSLMEIHAMVLQAREVALIKVEKRPVVQPSNDHHPKYDVNSLLTCPHDMSHMDQSLDHLEQAMPEDALVSNTGSMFGKTAPEAASSITLKTTPSITAYEWKDHQIPTTSTAKRLAERVKGSFSNPFAKFMPSNLRESASIIQPQSSDMWVLKASNVVKVSSEASVSSAASTDAKKRKAERNPVDLDSFEPSYVPPSKRSKVLADPFSSTSPSGGSIFAVPKAPATPSLFKVPQGATGSQLEDSVERKIKSLREEVNIKKKKKRKALKEKHKKQKEIDNEESETPSAGASALGHKDSNNSSSLSSSSTSAISTTEKSDILVSAPPDVQIPNIRDKKKKGKKNKKLTIEDVEKNFSEFDYSAAGKAFEKKKKEKKKTDIYNPSLPSRTGKDKNKAKKPRLSGANSNKLVSFGPSTPGQKRGKDRKN</sequence>
<evidence type="ECO:0000313" key="2">
    <source>
        <dbReference type="EMBL" id="RUS79080.1"/>
    </source>
</evidence>
<dbReference type="Gene3D" id="1.10.150.80">
    <property type="entry name" value="HRDC domain"/>
    <property type="match status" value="1"/>
</dbReference>
<dbReference type="SUPFAM" id="SSF47819">
    <property type="entry name" value="HRDC-like"/>
    <property type="match status" value="1"/>
</dbReference>
<feature type="compositionally biased region" description="Polar residues" evidence="1">
    <location>
        <begin position="428"/>
        <end position="443"/>
    </location>
</feature>
<feature type="compositionally biased region" description="Basic residues" evidence="1">
    <location>
        <begin position="361"/>
        <end position="371"/>
    </location>
</feature>
<dbReference type="OrthoDB" id="2250022at2759"/>
<feature type="compositionally biased region" description="Low complexity" evidence="1">
    <location>
        <begin position="325"/>
        <end position="341"/>
    </location>
</feature>
<feature type="region of interest" description="Disordered" evidence="1">
    <location>
        <begin position="192"/>
        <end position="234"/>
    </location>
</feature>
<feature type="region of interest" description="Disordered" evidence="1">
    <location>
        <begin position="280"/>
        <end position="374"/>
    </location>
</feature>
<dbReference type="STRING" id="188477.A0A3S1BAQ9"/>
<proteinExistence type="predicted"/>
<evidence type="ECO:0000256" key="1">
    <source>
        <dbReference type="SAM" id="MobiDB-lite"/>
    </source>
</evidence>
<dbReference type="InterPro" id="IPR044876">
    <property type="entry name" value="HRDC_dom_sf"/>
</dbReference>
<feature type="compositionally biased region" description="Basic residues" evidence="1">
    <location>
        <begin position="286"/>
        <end position="301"/>
    </location>
</feature>
<gene>
    <name evidence="2" type="ORF">EGW08_013166</name>
</gene>
<comment type="caution">
    <text evidence="2">The sequence shown here is derived from an EMBL/GenBank/DDBJ whole genome shotgun (WGS) entry which is preliminary data.</text>
</comment>
<evidence type="ECO:0000313" key="3">
    <source>
        <dbReference type="Proteomes" id="UP000271974"/>
    </source>
</evidence>
<dbReference type="EMBL" id="RQTK01000472">
    <property type="protein sequence ID" value="RUS79080.1"/>
    <property type="molecule type" value="Genomic_DNA"/>
</dbReference>
<dbReference type="AlphaFoldDB" id="A0A3S1BAQ9"/>
<accession>A0A3S1BAQ9</accession>
<organism evidence="2 3">
    <name type="scientific">Elysia chlorotica</name>
    <name type="common">Eastern emerald elysia</name>
    <name type="synonym">Sea slug</name>
    <dbReference type="NCBI Taxonomy" id="188477"/>
    <lineage>
        <taxon>Eukaryota</taxon>
        <taxon>Metazoa</taxon>
        <taxon>Spiralia</taxon>
        <taxon>Lophotrochozoa</taxon>
        <taxon>Mollusca</taxon>
        <taxon>Gastropoda</taxon>
        <taxon>Heterobranchia</taxon>
        <taxon>Euthyneura</taxon>
        <taxon>Panpulmonata</taxon>
        <taxon>Sacoglossa</taxon>
        <taxon>Placobranchoidea</taxon>
        <taxon>Plakobranchidae</taxon>
        <taxon>Elysia</taxon>
    </lineage>
</organism>
<name>A0A3S1BAQ9_ELYCH</name>
<protein>
    <submittedName>
        <fullName evidence="2">Uncharacterized protein</fullName>
    </submittedName>
</protein>
<keyword evidence="3" id="KW-1185">Reference proteome</keyword>